<reference evidence="1 2" key="1">
    <citation type="submission" date="2020-11" db="EMBL/GenBank/DDBJ databases">
        <title>Enhanced detection system for hospital associated transmission using whole genome sequencing surveillance.</title>
        <authorList>
            <person name="Harrison L.H."/>
            <person name="Van Tyne D."/>
            <person name="Marsh J.W."/>
            <person name="Griffith M.P."/>
            <person name="Snyder D.J."/>
            <person name="Cooper V.S."/>
            <person name="Mustapha M."/>
        </authorList>
    </citation>
    <scope>NUCLEOTIDE SEQUENCE [LARGE SCALE GENOMIC DNA]</scope>
    <source>
        <strain evidence="1 2">PSB00013</strain>
    </source>
</reference>
<name>A0ABS0MYS3_PSELU</name>
<dbReference type="PROSITE" id="PS51257">
    <property type="entry name" value="PROKAR_LIPOPROTEIN"/>
    <property type="match status" value="1"/>
</dbReference>
<accession>A0ABS0MYS3</accession>
<evidence type="ECO:0008006" key="3">
    <source>
        <dbReference type="Google" id="ProtNLM"/>
    </source>
</evidence>
<sequence>MKLYTLIILAIMVGCTRNAQYRTNDEVACLSIFKACSSAGYEKYDGFEIGYVEYSERGNDFNPNRTRRILKKLKSSVANNERLAIIIYTPGWKHNSEEHDSNVFDFKQSMQELYDTEILPRDYKLVGLYIGWRGKSLIFPKTISYWDRKEVAEEVGRGGLTELFLNINEIDSMRKDNIMLTVGHSFGGAMVLSSLNDILLSKLIDGQNGRVVKGIGNSIVLLNPAIEANQGLTLKENSMKLGVSQTISPTILYVISSKGDTATHTAFPLGQMLGVSATWKQAILERDYLPKGIQLKESTMDVTTIGNYELFRTGEFYDESEASNTNTALSIPILSLLSATPSFQGYDSYCYGAVSRKDVVTIPCNQNEAIEFLYTPKSLIKDHNDIFNPAVKGLLAAIINKSLYEEASYYGDSKFNFEPCLDRGKFNFGECMSHYRRISEDYKKLINEQFAKRANKF</sequence>
<dbReference type="Proteomes" id="UP000638986">
    <property type="component" value="Unassembled WGS sequence"/>
</dbReference>
<comment type="caution">
    <text evidence="1">The sequence shown here is derived from an EMBL/GenBank/DDBJ whole genome shotgun (WGS) entry which is preliminary data.</text>
</comment>
<proteinExistence type="predicted"/>
<dbReference type="RefSeq" id="WP_197873551.1">
    <property type="nucleotide sequence ID" value="NZ_JADTXM010000030.1"/>
</dbReference>
<organism evidence="1 2">
    <name type="scientific">Pseudomonas luteola</name>
    <dbReference type="NCBI Taxonomy" id="47886"/>
    <lineage>
        <taxon>Bacteria</taxon>
        <taxon>Pseudomonadati</taxon>
        <taxon>Pseudomonadota</taxon>
        <taxon>Gammaproteobacteria</taxon>
        <taxon>Pseudomonadales</taxon>
        <taxon>Pseudomonadaceae</taxon>
        <taxon>Pseudomonas</taxon>
    </lineage>
</organism>
<evidence type="ECO:0000313" key="2">
    <source>
        <dbReference type="Proteomes" id="UP000638986"/>
    </source>
</evidence>
<evidence type="ECO:0000313" key="1">
    <source>
        <dbReference type="EMBL" id="MBH3441834.1"/>
    </source>
</evidence>
<dbReference type="EMBL" id="JADTXM010000030">
    <property type="protein sequence ID" value="MBH3441834.1"/>
    <property type="molecule type" value="Genomic_DNA"/>
</dbReference>
<protein>
    <recommendedName>
        <fullName evidence="3">Alpha/beta hydrolase</fullName>
    </recommendedName>
</protein>
<gene>
    <name evidence="1" type="ORF">I5Q09_24455</name>
</gene>